<evidence type="ECO:0000259" key="3">
    <source>
        <dbReference type="PROSITE" id="PS51203"/>
    </source>
</evidence>
<dbReference type="EMBL" id="RBNI01008187">
    <property type="protein sequence ID" value="RUP44882.1"/>
    <property type="molecule type" value="Genomic_DNA"/>
</dbReference>
<organism evidence="4 5">
    <name type="scientific">Jimgerdemannia flammicorona</name>
    <dbReference type="NCBI Taxonomy" id="994334"/>
    <lineage>
        <taxon>Eukaryota</taxon>
        <taxon>Fungi</taxon>
        <taxon>Fungi incertae sedis</taxon>
        <taxon>Mucoromycota</taxon>
        <taxon>Mucoromycotina</taxon>
        <taxon>Endogonomycetes</taxon>
        <taxon>Endogonales</taxon>
        <taxon>Endogonaceae</taxon>
        <taxon>Jimgerdemannia</taxon>
    </lineage>
</organism>
<dbReference type="PANTHER" id="PTHR12967:SF0">
    <property type="entry name" value="PROTEIN SHQ1 HOMOLOG"/>
    <property type="match status" value="1"/>
</dbReference>
<accession>A0A433D224</accession>
<dbReference type="SUPFAM" id="SSF49764">
    <property type="entry name" value="HSP20-like chaperones"/>
    <property type="match status" value="1"/>
</dbReference>
<evidence type="ECO:0000256" key="2">
    <source>
        <dbReference type="SAM" id="MobiDB-lite"/>
    </source>
</evidence>
<dbReference type="PANTHER" id="PTHR12967">
    <property type="entry name" value="PROTEIN SHQ1 HOMOLOG"/>
    <property type="match status" value="1"/>
</dbReference>
<dbReference type="Pfam" id="PF04925">
    <property type="entry name" value="SHQ1"/>
    <property type="match status" value="1"/>
</dbReference>
<evidence type="ECO:0000313" key="5">
    <source>
        <dbReference type="Proteomes" id="UP000268093"/>
    </source>
</evidence>
<dbReference type="InterPro" id="IPR048696">
    <property type="entry name" value="SHQ1-like_CS"/>
</dbReference>
<reference evidence="4 5" key="1">
    <citation type="journal article" date="2018" name="New Phytol.">
        <title>Phylogenomics of Endogonaceae and evolution of mycorrhizas within Mucoromycota.</title>
        <authorList>
            <person name="Chang Y."/>
            <person name="Desiro A."/>
            <person name="Na H."/>
            <person name="Sandor L."/>
            <person name="Lipzen A."/>
            <person name="Clum A."/>
            <person name="Barry K."/>
            <person name="Grigoriev I.V."/>
            <person name="Martin F.M."/>
            <person name="Stajich J.E."/>
            <person name="Smith M.E."/>
            <person name="Bonito G."/>
            <person name="Spatafora J.W."/>
        </authorList>
    </citation>
    <scope>NUCLEOTIDE SEQUENCE [LARGE SCALE GENOMIC DNA]</scope>
    <source>
        <strain evidence="4 5">GMNB39</strain>
    </source>
</reference>
<protein>
    <submittedName>
        <fullName evidence="4">SHQ1 protein-domain-containing protein</fullName>
    </submittedName>
</protein>
<dbReference type="InterPro" id="IPR008978">
    <property type="entry name" value="HSP20-like_chaperone"/>
</dbReference>
<evidence type="ECO:0000313" key="4">
    <source>
        <dbReference type="EMBL" id="RUP44882.1"/>
    </source>
</evidence>
<dbReference type="GO" id="GO:0051082">
    <property type="term" value="F:unfolded protein binding"/>
    <property type="evidence" value="ECO:0007669"/>
    <property type="project" value="TreeGrafter"/>
</dbReference>
<feature type="region of interest" description="Disordered" evidence="2">
    <location>
        <begin position="182"/>
        <end position="202"/>
    </location>
</feature>
<dbReference type="GO" id="GO:0000493">
    <property type="term" value="P:box H/ACA snoRNP assembly"/>
    <property type="evidence" value="ECO:0007669"/>
    <property type="project" value="InterPro"/>
</dbReference>
<feature type="domain" description="CS" evidence="3">
    <location>
        <begin position="1"/>
        <end position="89"/>
    </location>
</feature>
<dbReference type="InterPro" id="IPR007009">
    <property type="entry name" value="Shq1_C"/>
</dbReference>
<sequence length="489" mass="56537">MITPAFTVEQDENSIIITINAPHIRAQDVEIFVEGNEFKFYLQPYFLRLNLPGNIIEDDRASASYDVASGKVTARLPKETPGEHFPDLDLLTKLLARKGETLVGESKMEASKARKPLIEVIGGESIEMESGETEMDVEEGIEFDWEIPQELPRQDIITNTYYGFNSQYNGFFTHVQETMNEVNDVEDPERSTPESRRRNRIEKEDRKFDDEYYLGDFINDEEIQSALKYKTVWWRDLRRIQKLAKEKEEDQSLNATKAPFIQEVTTPADHDVMAIDMNKLRIADENESLIPFTERDQELMRGLPNKEYLIQNEKSIYLGLVDILFAYSYNHRITEGDNTVESAWTIGKLSPTISCLEQFTTLKETITACYRRALAFPLYRHYALCDKVLQDVYVLLRLGKRAALKALLETRDLLDHHDVYYVYSKVWLEDYCVWIQGASDKVVRTLAHELHYFSMAKGEMGWDLEDLEKVCYLTGAGRLGFVGSSLLFI</sequence>
<evidence type="ECO:0000256" key="1">
    <source>
        <dbReference type="ARBA" id="ARBA00005607"/>
    </source>
</evidence>
<dbReference type="CDD" id="cd00298">
    <property type="entry name" value="ACD_sHsps_p23-like"/>
    <property type="match status" value="1"/>
</dbReference>
<dbReference type="Proteomes" id="UP000268093">
    <property type="component" value="Unassembled WGS sequence"/>
</dbReference>
<dbReference type="Gene3D" id="2.60.40.790">
    <property type="match status" value="1"/>
</dbReference>
<keyword evidence="5" id="KW-1185">Reference proteome</keyword>
<dbReference type="InterPro" id="IPR039742">
    <property type="entry name" value="Shq1"/>
</dbReference>
<dbReference type="InterPro" id="IPR007052">
    <property type="entry name" value="CS_dom"/>
</dbReference>
<dbReference type="AlphaFoldDB" id="A0A433D224"/>
<gene>
    <name evidence="4" type="ORF">BC936DRAFT_148901</name>
</gene>
<comment type="similarity">
    <text evidence="1">Belongs to the SHQ1 family.</text>
</comment>
<name>A0A433D224_9FUNG</name>
<dbReference type="OrthoDB" id="73639at2759"/>
<dbReference type="PROSITE" id="PS51203">
    <property type="entry name" value="CS"/>
    <property type="match status" value="1"/>
</dbReference>
<dbReference type="Pfam" id="PF21413">
    <property type="entry name" value="SHQ1-like_CS"/>
    <property type="match status" value="1"/>
</dbReference>
<comment type="caution">
    <text evidence="4">The sequence shown here is derived from an EMBL/GenBank/DDBJ whole genome shotgun (WGS) entry which is preliminary data.</text>
</comment>
<dbReference type="GO" id="GO:0005737">
    <property type="term" value="C:cytoplasm"/>
    <property type="evidence" value="ECO:0007669"/>
    <property type="project" value="TreeGrafter"/>
</dbReference>
<feature type="compositionally biased region" description="Basic and acidic residues" evidence="2">
    <location>
        <begin position="188"/>
        <end position="202"/>
    </location>
</feature>
<dbReference type="GO" id="GO:0005654">
    <property type="term" value="C:nucleoplasm"/>
    <property type="evidence" value="ECO:0007669"/>
    <property type="project" value="TreeGrafter"/>
</dbReference>
<proteinExistence type="inferred from homology"/>